<dbReference type="Proteomes" id="UP000541444">
    <property type="component" value="Unassembled WGS sequence"/>
</dbReference>
<reference evidence="2 3" key="1">
    <citation type="journal article" date="2020" name="IScience">
        <title>Genome Sequencing of the Endangered Kingdonia uniflora (Circaeasteraceae, Ranunculales) Reveals Potential Mechanisms of Evolutionary Specialization.</title>
        <authorList>
            <person name="Sun Y."/>
            <person name="Deng T."/>
            <person name="Zhang A."/>
            <person name="Moore M.J."/>
            <person name="Landis J.B."/>
            <person name="Lin N."/>
            <person name="Zhang H."/>
            <person name="Zhang X."/>
            <person name="Huang J."/>
            <person name="Zhang X."/>
            <person name="Sun H."/>
            <person name="Wang H."/>
        </authorList>
    </citation>
    <scope>NUCLEOTIDE SEQUENCE [LARGE SCALE GENOMIC DNA]</scope>
    <source>
        <strain evidence="2">TB1705</strain>
        <tissue evidence="2">Leaf</tissue>
    </source>
</reference>
<dbReference type="OrthoDB" id="1933275at2759"/>
<evidence type="ECO:0000313" key="3">
    <source>
        <dbReference type="Proteomes" id="UP000541444"/>
    </source>
</evidence>
<dbReference type="PANTHER" id="PTHR35480">
    <property type="entry name" value="MATERNAL EFFECT EMBRYO ARREST 22"/>
    <property type="match status" value="1"/>
</dbReference>
<dbReference type="PANTHER" id="PTHR35480:SF1">
    <property type="entry name" value="MATERNAL EFFECT EMBRYO ARREST 22"/>
    <property type="match status" value="1"/>
</dbReference>
<feature type="compositionally biased region" description="Basic and acidic residues" evidence="1">
    <location>
        <begin position="1"/>
        <end position="24"/>
    </location>
</feature>
<protein>
    <submittedName>
        <fullName evidence="2">Uncharacterized protein</fullName>
    </submittedName>
</protein>
<sequence>MAKAEDQRKCIEQERKKTMDEKNRSNQLFKQLEEERQRNEALEKAIEDLTSARKMGQSHPISSFYTLSTETTNMMLLKEQRKLDKIHAKHSKSVAEFERMRSDSLQQEVHRLNHAFIQLTRRLNILESSTYHSIEGIDPQIKFNDSLKLQRSSMRSIHSGNEPHELYGQSKNELLKACYTTVDGFDGLRTPLGSQGRGAFSVTGSPRIPGEMAVNCFNENHNLVVSENIVKCQIPGNLEDPCLKSTRDCVNDIGGEKRHTGKRKRVEDVMGAIEFLLSEDKKLRCRIEEQLSDLNNTLILKGNDQISEKKRKSTDQQTTILQQFGKANECEQSKNLVNEVGREPNIFDSAFESITNGDYMKLLELDTPSEEIYRRAMARPLSPTLPVIEMPNLKAGCSGKQIEEVFCRELTNEKDNFVTSCSFDVINIEIESNDMKYPHNFGSVSIASGKPCIHMFSEPSRATEVLTAMHIEKENLVASCGVSDDTVKIATKELKNSCIFGGSLQYQLSAESIFEDNNDDSSQIATDSGPFIDQFSGHSRAMKVLKGMPNCDREGAGALCTSIGGLTQERSTGFCVVYSNCKDRRSISRIISAKETCISQKEMSVQSTIFALSLKQDLMPQEKACVLFSLLLHNYSAVSSKSCLCLDSFSTHMKTVMSDEETRCKLIALCQLDTLLNLIEDFLVKGKVLVYYDISGDTHVSHNSARTMLLIEEGRTLFVSSEIATFDQLVGGSVIMASACVAFDYVASLCEASCNLLRSHQYDSSLTLTILHVFASLCGNQYLLKGNYDMIMSVVKSMVTFLERGNESTLYPRCAHCPFSEDSISLHEVMSLLLKWLESYAVQGFKDMVELVACSNNRTPLLSTSFVNETSHQVIEILSLVELVASYLKWDWIFHEIVAKLLKMVELCVSEKVSASIIILLGQLGR</sequence>
<comment type="caution">
    <text evidence="2">The sequence shown here is derived from an EMBL/GenBank/DDBJ whole genome shotgun (WGS) entry which is preliminary data.</text>
</comment>
<feature type="region of interest" description="Disordered" evidence="1">
    <location>
        <begin position="1"/>
        <end position="30"/>
    </location>
</feature>
<keyword evidence="3" id="KW-1185">Reference proteome</keyword>
<dbReference type="AlphaFoldDB" id="A0A7J7NCC5"/>
<name>A0A7J7NCC5_9MAGN</name>
<evidence type="ECO:0000256" key="1">
    <source>
        <dbReference type="SAM" id="MobiDB-lite"/>
    </source>
</evidence>
<proteinExistence type="predicted"/>
<accession>A0A7J7NCC5</accession>
<evidence type="ECO:0000313" key="2">
    <source>
        <dbReference type="EMBL" id="KAF6164816.1"/>
    </source>
</evidence>
<organism evidence="2 3">
    <name type="scientific">Kingdonia uniflora</name>
    <dbReference type="NCBI Taxonomy" id="39325"/>
    <lineage>
        <taxon>Eukaryota</taxon>
        <taxon>Viridiplantae</taxon>
        <taxon>Streptophyta</taxon>
        <taxon>Embryophyta</taxon>
        <taxon>Tracheophyta</taxon>
        <taxon>Spermatophyta</taxon>
        <taxon>Magnoliopsida</taxon>
        <taxon>Ranunculales</taxon>
        <taxon>Circaeasteraceae</taxon>
        <taxon>Kingdonia</taxon>
    </lineage>
</organism>
<dbReference type="EMBL" id="JACGCM010000886">
    <property type="protein sequence ID" value="KAF6164816.1"/>
    <property type="molecule type" value="Genomic_DNA"/>
</dbReference>
<gene>
    <name evidence="2" type="ORF">GIB67_038117</name>
</gene>